<dbReference type="RefSeq" id="XP_003063240.1">
    <property type="nucleotide sequence ID" value="XM_003063194.1"/>
</dbReference>
<feature type="region of interest" description="Disordered" evidence="1">
    <location>
        <begin position="540"/>
        <end position="563"/>
    </location>
</feature>
<gene>
    <name evidence="3" type="ORF">MICPUCDRAFT_22508</name>
</gene>
<reference evidence="3 4" key="1">
    <citation type="journal article" date="2009" name="Science">
        <title>Green evolution and dynamic adaptations revealed by genomes of the marine picoeukaryotes Micromonas.</title>
        <authorList>
            <person name="Worden A.Z."/>
            <person name="Lee J.H."/>
            <person name="Mock T."/>
            <person name="Rouze P."/>
            <person name="Simmons M.P."/>
            <person name="Aerts A.L."/>
            <person name="Allen A.E."/>
            <person name="Cuvelier M.L."/>
            <person name="Derelle E."/>
            <person name="Everett M.V."/>
            <person name="Foulon E."/>
            <person name="Grimwood J."/>
            <person name="Gundlach H."/>
            <person name="Henrissat B."/>
            <person name="Napoli C."/>
            <person name="McDonald S.M."/>
            <person name="Parker M.S."/>
            <person name="Rombauts S."/>
            <person name="Salamov A."/>
            <person name="Von Dassow P."/>
            <person name="Badger J.H."/>
            <person name="Coutinho P.M."/>
            <person name="Demir E."/>
            <person name="Dubchak I."/>
            <person name="Gentemann C."/>
            <person name="Eikrem W."/>
            <person name="Gready J.E."/>
            <person name="John U."/>
            <person name="Lanier W."/>
            <person name="Lindquist E.A."/>
            <person name="Lucas S."/>
            <person name="Mayer K.F."/>
            <person name="Moreau H."/>
            <person name="Not F."/>
            <person name="Otillar R."/>
            <person name="Panaud O."/>
            <person name="Pangilinan J."/>
            <person name="Paulsen I."/>
            <person name="Piegu B."/>
            <person name="Poliakov A."/>
            <person name="Robbens S."/>
            <person name="Schmutz J."/>
            <person name="Toulza E."/>
            <person name="Wyss T."/>
            <person name="Zelensky A."/>
            <person name="Zhou K."/>
            <person name="Armbrust E.V."/>
            <person name="Bhattacharya D."/>
            <person name="Goodenough U.W."/>
            <person name="Van de Peer Y."/>
            <person name="Grigoriev I.V."/>
        </authorList>
    </citation>
    <scope>NUCLEOTIDE SEQUENCE [LARGE SCALE GENOMIC DNA]</scope>
    <source>
        <strain evidence="3 4">CCMP1545</strain>
    </source>
</reference>
<dbReference type="GO" id="GO:0036503">
    <property type="term" value="P:ERAD pathway"/>
    <property type="evidence" value="ECO:0007669"/>
    <property type="project" value="InterPro"/>
</dbReference>
<dbReference type="SUPFAM" id="SSF81901">
    <property type="entry name" value="HCP-like"/>
    <property type="match status" value="3"/>
</dbReference>
<dbReference type="InterPro" id="IPR006597">
    <property type="entry name" value="Sel1-like"/>
</dbReference>
<name>C1N5Y7_MICPC</name>
<keyword evidence="2" id="KW-1133">Transmembrane helix</keyword>
<dbReference type="OMA" id="IAANKYH"/>
<keyword evidence="4" id="KW-1185">Reference proteome</keyword>
<sequence>DDDAAFELFNRAAEVGDAAAHAELGFIHGVGWGGREIDVPRALLHHYFAALGGDPRGQMALAHRHARGVGVPKSCRAAALYYNPAAEKVVESVDAAVPGISPSVEKHRLRRVTDASWPSARAREQDVVQYYQYSAALGNANAAAAVGRLLHHGAKGMTRDHKAAFRYFAQAAAAGDADATAHLGHMHANGVGVRPCNETAMSLFKKAAEDGSAHARYGLGYMHLAGFGVERDVKKAAQYLTQAGEQGSSDANFLLGAMRARGVGGEKDAAKAVASFSVAAARGHVPATYNLAMMQLAGIGISPSCDAATTLLKSIAEKGPWVKDIENAHALYTKKNLRAALLLYSKAADLGIEAAMANAAHVLERAGEWYEEAGFDPETRLERALHYHRLAADQGNVRSLLRIGDAYWYGRGVKRDAKKAAAVYQQASAHRSAQAMFNLGSMHETGVGLPKDLHLAKRYYDMVLTTDPHAWAPAKMALWRLALRVAIEARGEKIDEIVGVLRRNKDLVVAGILLCALACVLTLRVAMGVATTRDRRERAGASAREAAAAGRDARLAPVVAPAE</sequence>
<dbReference type="Gene3D" id="1.25.40.10">
    <property type="entry name" value="Tetratricopeptide repeat domain"/>
    <property type="match status" value="2"/>
</dbReference>
<evidence type="ECO:0000256" key="1">
    <source>
        <dbReference type="SAM" id="MobiDB-lite"/>
    </source>
</evidence>
<evidence type="ECO:0000256" key="2">
    <source>
        <dbReference type="SAM" id="Phobius"/>
    </source>
</evidence>
<dbReference type="KEGG" id="mpp:MICPUCDRAFT_22508"/>
<dbReference type="InterPro" id="IPR011990">
    <property type="entry name" value="TPR-like_helical_dom_sf"/>
</dbReference>
<feature type="compositionally biased region" description="Low complexity" evidence="1">
    <location>
        <begin position="540"/>
        <end position="550"/>
    </location>
</feature>
<dbReference type="EMBL" id="GG663748">
    <property type="protein sequence ID" value="EEH52376.1"/>
    <property type="molecule type" value="Genomic_DNA"/>
</dbReference>
<dbReference type="InterPro" id="IPR044623">
    <property type="entry name" value="HRD3"/>
</dbReference>
<proteinExistence type="predicted"/>
<dbReference type="GeneID" id="9688680"/>
<dbReference type="STRING" id="564608.C1N5Y7"/>
<dbReference type="PANTHER" id="PTHR45084">
    <property type="entry name" value="ERAD-ASSOCIATED E3 UBIQUITIN-PROTEIN LIGASE COMPONENT HRD3A-RELATED"/>
    <property type="match status" value="1"/>
</dbReference>
<keyword evidence="2" id="KW-0812">Transmembrane</keyword>
<accession>C1N5Y7</accession>
<evidence type="ECO:0000313" key="4">
    <source>
        <dbReference type="Proteomes" id="UP000001876"/>
    </source>
</evidence>
<dbReference type="SMART" id="SM00671">
    <property type="entry name" value="SEL1"/>
    <property type="match status" value="11"/>
</dbReference>
<dbReference type="PANTHER" id="PTHR45084:SF1">
    <property type="entry name" value="ERAD-ASSOCIATED E3 UBIQUITIN-PROTEIN LIGASE COMPONENT HRD3A-RELATED"/>
    <property type="match status" value="1"/>
</dbReference>
<dbReference type="AlphaFoldDB" id="C1N5Y7"/>
<evidence type="ECO:0000313" key="3">
    <source>
        <dbReference type="EMBL" id="EEH52376.1"/>
    </source>
</evidence>
<feature type="transmembrane region" description="Helical" evidence="2">
    <location>
        <begin position="507"/>
        <end position="526"/>
    </location>
</feature>
<organism evidence="4">
    <name type="scientific">Micromonas pusilla (strain CCMP1545)</name>
    <name type="common">Picoplanktonic green alga</name>
    <dbReference type="NCBI Taxonomy" id="564608"/>
    <lineage>
        <taxon>Eukaryota</taxon>
        <taxon>Viridiplantae</taxon>
        <taxon>Chlorophyta</taxon>
        <taxon>Mamiellophyceae</taxon>
        <taxon>Mamiellales</taxon>
        <taxon>Mamiellaceae</taxon>
        <taxon>Micromonas</taxon>
    </lineage>
</organism>
<feature type="non-terminal residue" evidence="3">
    <location>
        <position position="1"/>
    </location>
</feature>
<protein>
    <submittedName>
        <fullName evidence="3">Predicted protein</fullName>
    </submittedName>
</protein>
<keyword evidence="2" id="KW-0472">Membrane</keyword>
<dbReference type="OrthoDB" id="509488at2759"/>
<dbReference type="Pfam" id="PF08238">
    <property type="entry name" value="Sel1"/>
    <property type="match status" value="12"/>
</dbReference>
<dbReference type="Proteomes" id="UP000001876">
    <property type="component" value="Unassembled WGS sequence"/>
</dbReference>
<dbReference type="eggNOG" id="KOG1550">
    <property type="taxonomic scope" value="Eukaryota"/>
</dbReference>